<sequence>MSTIVWVTLSALILIVIVISELDERKSKRK</sequence>
<protein>
    <submittedName>
        <fullName evidence="2">Uncharacterized protein</fullName>
    </submittedName>
</protein>
<name>A0A2X3JGF3_9LIST</name>
<dbReference type="AlphaFoldDB" id="A0A2X3JGF3"/>
<evidence type="ECO:0000313" key="3">
    <source>
        <dbReference type="Proteomes" id="UP000250257"/>
    </source>
</evidence>
<keyword evidence="1" id="KW-0472">Membrane</keyword>
<feature type="transmembrane region" description="Helical" evidence="1">
    <location>
        <begin position="6"/>
        <end position="22"/>
    </location>
</feature>
<proteinExistence type="predicted"/>
<organism evidence="2 3">
    <name type="scientific">Listeria fleischmannii subsp. fleischmannii</name>
    <dbReference type="NCBI Taxonomy" id="1671902"/>
    <lineage>
        <taxon>Bacteria</taxon>
        <taxon>Bacillati</taxon>
        <taxon>Bacillota</taxon>
        <taxon>Bacilli</taxon>
        <taxon>Bacillales</taxon>
        <taxon>Listeriaceae</taxon>
        <taxon>Listeria</taxon>
    </lineage>
</organism>
<dbReference type="Proteomes" id="UP000250257">
    <property type="component" value="Unassembled WGS sequence"/>
</dbReference>
<keyword evidence="1" id="KW-0812">Transmembrane</keyword>
<accession>A0A2X3JGF3</accession>
<reference evidence="2 3" key="1">
    <citation type="submission" date="2018-06" db="EMBL/GenBank/DDBJ databases">
        <authorList>
            <consortium name="Pathogen Informatics"/>
            <person name="Doyle S."/>
        </authorList>
    </citation>
    <scope>NUCLEOTIDE SEQUENCE [LARGE SCALE GENOMIC DNA]</scope>
    <source>
        <strain evidence="2 3">NCTC13940</strain>
    </source>
</reference>
<gene>
    <name evidence="2" type="ORF">NCTC13940_02939</name>
</gene>
<evidence type="ECO:0000313" key="2">
    <source>
        <dbReference type="EMBL" id="SQC72219.1"/>
    </source>
</evidence>
<keyword evidence="1" id="KW-1133">Transmembrane helix</keyword>
<dbReference type="EMBL" id="UAWT01000050">
    <property type="protein sequence ID" value="SQC72219.1"/>
    <property type="molecule type" value="Genomic_DNA"/>
</dbReference>
<evidence type="ECO:0000256" key="1">
    <source>
        <dbReference type="SAM" id="Phobius"/>
    </source>
</evidence>